<proteinExistence type="predicted"/>
<evidence type="ECO:0000313" key="2">
    <source>
        <dbReference type="EMBL" id="KAG5460061.1"/>
    </source>
</evidence>
<feature type="region of interest" description="Disordered" evidence="1">
    <location>
        <begin position="25"/>
        <end position="47"/>
    </location>
</feature>
<organism evidence="2 3">
    <name type="scientific">Olpidium bornovanus</name>
    <dbReference type="NCBI Taxonomy" id="278681"/>
    <lineage>
        <taxon>Eukaryota</taxon>
        <taxon>Fungi</taxon>
        <taxon>Fungi incertae sedis</taxon>
        <taxon>Olpidiomycota</taxon>
        <taxon>Olpidiomycotina</taxon>
        <taxon>Olpidiomycetes</taxon>
        <taxon>Olpidiales</taxon>
        <taxon>Olpidiaceae</taxon>
        <taxon>Olpidium</taxon>
    </lineage>
</organism>
<dbReference type="Proteomes" id="UP000673691">
    <property type="component" value="Unassembled WGS sequence"/>
</dbReference>
<evidence type="ECO:0000256" key="1">
    <source>
        <dbReference type="SAM" id="MobiDB-lite"/>
    </source>
</evidence>
<dbReference type="AlphaFoldDB" id="A0A8H7ZV32"/>
<reference evidence="2 3" key="1">
    <citation type="journal article" name="Sci. Rep.">
        <title>Genome-scale phylogenetic analyses confirm Olpidium as the closest living zoosporic fungus to the non-flagellated, terrestrial fungi.</title>
        <authorList>
            <person name="Chang Y."/>
            <person name="Rochon D."/>
            <person name="Sekimoto S."/>
            <person name="Wang Y."/>
            <person name="Chovatia M."/>
            <person name="Sandor L."/>
            <person name="Salamov A."/>
            <person name="Grigoriev I.V."/>
            <person name="Stajich J.E."/>
            <person name="Spatafora J.W."/>
        </authorList>
    </citation>
    <scope>NUCLEOTIDE SEQUENCE [LARGE SCALE GENOMIC DNA]</scope>
    <source>
        <strain evidence="2">S191</strain>
    </source>
</reference>
<protein>
    <submittedName>
        <fullName evidence="2">Uncharacterized protein</fullName>
    </submittedName>
</protein>
<name>A0A8H7ZV32_9FUNG</name>
<keyword evidence="3" id="KW-1185">Reference proteome</keyword>
<evidence type="ECO:0000313" key="3">
    <source>
        <dbReference type="Proteomes" id="UP000673691"/>
    </source>
</evidence>
<feature type="compositionally biased region" description="Polar residues" evidence="1">
    <location>
        <begin position="25"/>
        <end position="37"/>
    </location>
</feature>
<dbReference type="EMBL" id="JAEFCI010005845">
    <property type="protein sequence ID" value="KAG5460061.1"/>
    <property type="molecule type" value="Genomic_DNA"/>
</dbReference>
<accession>A0A8H7ZV32</accession>
<gene>
    <name evidence="2" type="ORF">BJ554DRAFT_7937</name>
</gene>
<sequence>MSRVKNGPSVMLPLACLLGNKTHNYPQTSTNSNTFPQLESEHGRIHPTRKQRRLQSWGLFWPFFYDPRAFGDPRCE</sequence>
<comment type="caution">
    <text evidence="2">The sequence shown here is derived from an EMBL/GenBank/DDBJ whole genome shotgun (WGS) entry which is preliminary data.</text>
</comment>